<evidence type="ECO:0000313" key="11">
    <source>
        <dbReference type="Proteomes" id="UP000199514"/>
    </source>
</evidence>
<evidence type="ECO:0000256" key="7">
    <source>
        <dbReference type="ARBA" id="ARBA00023065"/>
    </source>
</evidence>
<feature type="transmembrane region" description="Helical" evidence="9">
    <location>
        <begin position="256"/>
        <end position="273"/>
    </location>
</feature>
<dbReference type="GO" id="GO:0008556">
    <property type="term" value="F:P-type potassium transmembrane transporter activity"/>
    <property type="evidence" value="ECO:0007669"/>
    <property type="project" value="InterPro"/>
</dbReference>
<feature type="transmembrane region" description="Helical" evidence="9">
    <location>
        <begin position="415"/>
        <end position="435"/>
    </location>
</feature>
<accession>A0A1I1E1D9</accession>
<evidence type="ECO:0000256" key="2">
    <source>
        <dbReference type="ARBA" id="ARBA00022475"/>
    </source>
</evidence>
<feature type="transmembrane region" description="Helical" evidence="9">
    <location>
        <begin position="133"/>
        <end position="155"/>
    </location>
</feature>
<proteinExistence type="inferred from homology"/>
<protein>
    <recommendedName>
        <fullName evidence="9">Potassium-transporting ATPase potassium-binding subunit</fullName>
    </recommendedName>
    <alternativeName>
        <fullName evidence="9">ATP phosphohydrolase [potassium-transporting] A chain</fullName>
    </alternativeName>
    <alternativeName>
        <fullName evidence="9">Potassium-binding and translocating subunit A</fullName>
    </alternativeName>
    <alternativeName>
        <fullName evidence="9">Potassium-translocating ATPase A chain</fullName>
    </alternativeName>
</protein>
<keyword evidence="3 9" id="KW-0633">Potassium transport</keyword>
<feature type="transmembrane region" description="Helical" evidence="9">
    <location>
        <begin position="285"/>
        <end position="308"/>
    </location>
</feature>
<dbReference type="Pfam" id="PF03814">
    <property type="entry name" value="KdpA"/>
    <property type="match status" value="1"/>
</dbReference>
<keyword evidence="11" id="KW-1185">Reference proteome</keyword>
<dbReference type="GO" id="GO:0030955">
    <property type="term" value="F:potassium ion binding"/>
    <property type="evidence" value="ECO:0007669"/>
    <property type="project" value="UniProtKB-UniRule"/>
</dbReference>
<keyword evidence="2 9" id="KW-1003">Cell membrane</keyword>
<dbReference type="InterPro" id="IPR004623">
    <property type="entry name" value="KdpA"/>
</dbReference>
<gene>
    <name evidence="9" type="primary">kdpA</name>
    <name evidence="10" type="ORF">SAMN05421780_101477</name>
</gene>
<dbReference type="STRING" id="927664.SAMN05421780_101477"/>
<dbReference type="NCBIfam" id="TIGR00680">
    <property type="entry name" value="kdpA"/>
    <property type="match status" value="1"/>
</dbReference>
<dbReference type="PIRSF" id="PIRSF001294">
    <property type="entry name" value="K_ATPaseA"/>
    <property type="match status" value="1"/>
</dbReference>
<comment type="function">
    <text evidence="9">Part of the high-affinity ATP-driven potassium transport (or Kdp) system, which catalyzes the hydrolysis of ATP coupled with the electrogenic transport of potassium into the cytoplasm. This subunit binds the extracellular potassium ions and delivers the ions to the membrane domain of KdpB through an intramembrane tunnel.</text>
</comment>
<feature type="transmembrane region" description="Helical" evidence="9">
    <location>
        <begin position="176"/>
        <end position="198"/>
    </location>
</feature>
<keyword evidence="5 9" id="KW-0630">Potassium</keyword>
<dbReference type="Proteomes" id="UP000199514">
    <property type="component" value="Unassembled WGS sequence"/>
</dbReference>
<dbReference type="GO" id="GO:0005886">
    <property type="term" value="C:plasma membrane"/>
    <property type="evidence" value="ECO:0007669"/>
    <property type="project" value="UniProtKB-SubCell"/>
</dbReference>
<evidence type="ECO:0000256" key="1">
    <source>
        <dbReference type="ARBA" id="ARBA00022448"/>
    </source>
</evidence>
<sequence>MTALDIIQIILFLAILTASAPLLGGFMANVFMGKPHVLSKPLGWLERLIYRLSGAPLHEQDWKTYTFSLLAFNAVGLVVVFLLQMLQAFLPLNPEGLAGVSWHSALNTAISFVTNTNWQGYAGETTMSYATQALGLTVQNFVSAATGVSVLLALTRGLARKQTPHIGNFWADLTKTTVYILLPLSVVFALFLISQGVVQSLQPYQTATTLQQEAQQIPMGLAASQIAIKQLGTNGGGFFNANGAHPFENPTPLSNFLQMLAILLIPAALTYTYGKMVGSLKQGWVLFSAMMVLLVVGLSIALCAEYAANPVFGHTALMEGKETRFGITNSILWETVTTAASNGSVNAMHDSLSPLAGMVAMVNMMLGEVIFGGVGAGLYGMLVFVILTVFIAGLMVGRSPEYLGKKIEAFEVKMAIVAILAPSTVILIFGAWAAVSQMGLSSLNNAGAHGLSEILYAYTSAAGNNGSAFAGLNANTVFYNLTLGLGMLIGRFGIIVPLLAVAGSLAAKKATPFSSGTFRTDNGLFVALLIGVILIVGGLTFFPVLSLSAIVEHFLLSNGILF</sequence>
<feature type="transmembrane region" description="Helical" evidence="9">
    <location>
        <begin position="523"/>
        <end position="551"/>
    </location>
</feature>
<feature type="transmembrane region" description="Helical" evidence="9">
    <location>
        <begin position="67"/>
        <end position="90"/>
    </location>
</feature>
<evidence type="ECO:0000256" key="3">
    <source>
        <dbReference type="ARBA" id="ARBA00022538"/>
    </source>
</evidence>
<evidence type="ECO:0000256" key="9">
    <source>
        <dbReference type="HAMAP-Rule" id="MF_00275"/>
    </source>
</evidence>
<feature type="transmembrane region" description="Helical" evidence="9">
    <location>
        <begin position="369"/>
        <end position="394"/>
    </location>
</feature>
<dbReference type="PANTHER" id="PTHR30607">
    <property type="entry name" value="POTASSIUM-TRANSPORTING ATPASE A CHAIN"/>
    <property type="match status" value="1"/>
</dbReference>
<feature type="transmembrane region" description="Helical" evidence="9">
    <location>
        <begin position="477"/>
        <end position="502"/>
    </location>
</feature>
<dbReference type="AlphaFoldDB" id="A0A1I1E1D9"/>
<keyword evidence="8 9" id="KW-0472">Membrane</keyword>
<comment type="subcellular location">
    <subcellularLocation>
        <location evidence="9">Cell membrane</location>
        <topology evidence="9">Multi-pass membrane protein</topology>
    </subcellularLocation>
</comment>
<keyword evidence="4 9" id="KW-0812">Transmembrane</keyword>
<comment type="similarity">
    <text evidence="9">Belongs to the KdpA family.</text>
</comment>
<reference evidence="10 11" key="1">
    <citation type="submission" date="2016-10" db="EMBL/GenBank/DDBJ databases">
        <authorList>
            <person name="de Groot N.N."/>
        </authorList>
    </citation>
    <scope>NUCLEOTIDE SEQUENCE [LARGE SCALE GENOMIC DNA]</scope>
    <source>
        <strain evidence="10 11">DSM 6793</strain>
    </source>
</reference>
<name>A0A1I1E1D9_9BACT</name>
<dbReference type="RefSeq" id="WP_091506662.1">
    <property type="nucleotide sequence ID" value="NZ_FOLE01000001.1"/>
</dbReference>
<comment type="subunit">
    <text evidence="9">The system is composed of three essential subunits: KdpA, KdpB and KdpC.</text>
</comment>
<evidence type="ECO:0000256" key="6">
    <source>
        <dbReference type="ARBA" id="ARBA00022989"/>
    </source>
</evidence>
<keyword evidence="7 9" id="KW-0406">Ion transport</keyword>
<dbReference type="OrthoDB" id="9763796at2"/>
<evidence type="ECO:0000256" key="4">
    <source>
        <dbReference type="ARBA" id="ARBA00022692"/>
    </source>
</evidence>
<dbReference type="HAMAP" id="MF_00275">
    <property type="entry name" value="KdpA"/>
    <property type="match status" value="1"/>
</dbReference>
<dbReference type="PANTHER" id="PTHR30607:SF2">
    <property type="entry name" value="POTASSIUM-TRANSPORTING ATPASE POTASSIUM-BINDING SUBUNIT"/>
    <property type="match status" value="1"/>
</dbReference>
<evidence type="ECO:0000313" key="10">
    <source>
        <dbReference type="EMBL" id="SFB78663.1"/>
    </source>
</evidence>
<keyword evidence="1 9" id="KW-0813">Transport</keyword>
<dbReference type="EMBL" id="FOLE01000001">
    <property type="protein sequence ID" value="SFB78663.1"/>
    <property type="molecule type" value="Genomic_DNA"/>
</dbReference>
<keyword evidence="6 9" id="KW-1133">Transmembrane helix</keyword>
<organism evidence="10 11">
    <name type="scientific">Flexibacter flexilis DSM 6793</name>
    <dbReference type="NCBI Taxonomy" id="927664"/>
    <lineage>
        <taxon>Bacteria</taxon>
        <taxon>Pseudomonadati</taxon>
        <taxon>Bacteroidota</taxon>
        <taxon>Cytophagia</taxon>
        <taxon>Cytophagales</taxon>
        <taxon>Flexibacteraceae</taxon>
        <taxon>Flexibacter</taxon>
    </lineage>
</organism>
<evidence type="ECO:0000256" key="8">
    <source>
        <dbReference type="ARBA" id="ARBA00023136"/>
    </source>
</evidence>
<feature type="transmembrane region" description="Helical" evidence="9">
    <location>
        <begin position="6"/>
        <end position="31"/>
    </location>
</feature>
<evidence type="ECO:0000256" key="5">
    <source>
        <dbReference type="ARBA" id="ARBA00022958"/>
    </source>
</evidence>